<proteinExistence type="predicted"/>
<dbReference type="SUPFAM" id="SSF48726">
    <property type="entry name" value="Immunoglobulin"/>
    <property type="match status" value="1"/>
</dbReference>
<dbReference type="OMA" id="RCTMARR"/>
<keyword evidence="1" id="KW-0812">Transmembrane</keyword>
<sequence length="648" mass="71928">MASAKKRTSDSLVGYNKHQRTKTSKELVGFCCFCGVLVCNVFLVNGANTVIDGILVSESRFYLQQGKSQRISCMSLANGTDAEAIAWYKVPQIPDGALESTLLVLVTKDGDNFSAAARYQLAPDLSLVIKSVVGEDGGTYQCKKGASVEANDRENNVEVVVIDDLFPTERGTIKDGNNVTILRDEREPKIFCPIKRASSLSKPTLYWSKEITGPDGQTVITAQVFSDGEVSYAEGYKVDSNNDLILQSIPSEKSLGFWCHVSSTPDSFYLQSSRVSIQITGMTDSGNLGTIIGICVAVILIWLVIFIVFLVWWKCFTKQRRYKRWLENPKGPKVDSGSQDQWILDFFLGQKGKKPGYDFFSLKSVAVFNNSYVAVLDSSGLHTFSPDFTPADHKTNLRHESGKYITMVTHHDGCRLLLGTTHGDITIVSFKPLREDLFCSLSTDEKTEKLKSAQEKAGSTKKTAASSNCEEVPLISKSHELTDLAVDKSGNLYAGDGIDNSIVMFDSQGQKMRSIQLKFSPAILAGGSAGEIFVYKSDNQSSVKLIKVTEKQIDEKDFIVQNILNPVRLFVIDSFVFIVSDTKCNRQFEIIQYDLNGNFLRQFVKPWPGIRGMCMFESGQRLALYDSSIVRIYQKGPQNQNVVMEDVL</sequence>
<dbReference type="KEGG" id="aplc:110987695"/>
<protein>
    <submittedName>
        <fullName evidence="4">Uncharacterized protein LOC110987695 isoform X1</fullName>
    </submittedName>
</protein>
<dbReference type="AlphaFoldDB" id="A0A8B7ZLM0"/>
<dbReference type="InterPro" id="IPR013783">
    <property type="entry name" value="Ig-like_fold"/>
</dbReference>
<dbReference type="InterPro" id="IPR011042">
    <property type="entry name" value="6-blade_b-propeller_TolB-like"/>
</dbReference>
<evidence type="ECO:0000256" key="1">
    <source>
        <dbReference type="SAM" id="Phobius"/>
    </source>
</evidence>
<dbReference type="GeneID" id="110987695"/>
<dbReference type="InterPro" id="IPR013106">
    <property type="entry name" value="Ig_V-set"/>
</dbReference>
<organism evidence="3 4">
    <name type="scientific">Acanthaster planci</name>
    <name type="common">Crown-of-thorns starfish</name>
    <dbReference type="NCBI Taxonomy" id="133434"/>
    <lineage>
        <taxon>Eukaryota</taxon>
        <taxon>Metazoa</taxon>
        <taxon>Echinodermata</taxon>
        <taxon>Eleutherozoa</taxon>
        <taxon>Asterozoa</taxon>
        <taxon>Asteroidea</taxon>
        <taxon>Valvatacea</taxon>
        <taxon>Valvatida</taxon>
        <taxon>Acanthasteridae</taxon>
        <taxon>Acanthaster</taxon>
    </lineage>
</organism>
<dbReference type="SUPFAM" id="SSF101898">
    <property type="entry name" value="NHL repeat"/>
    <property type="match status" value="1"/>
</dbReference>
<reference evidence="4" key="1">
    <citation type="submission" date="2025-08" db="UniProtKB">
        <authorList>
            <consortium name="RefSeq"/>
        </authorList>
    </citation>
    <scope>IDENTIFICATION</scope>
</reference>
<evidence type="ECO:0000259" key="2">
    <source>
        <dbReference type="PROSITE" id="PS50835"/>
    </source>
</evidence>
<feature type="transmembrane region" description="Helical" evidence="1">
    <location>
        <begin position="288"/>
        <end position="313"/>
    </location>
</feature>
<feature type="domain" description="Ig-like" evidence="2">
    <location>
        <begin position="52"/>
        <end position="158"/>
    </location>
</feature>
<keyword evidence="3" id="KW-1185">Reference proteome</keyword>
<feature type="domain" description="Ig-like" evidence="2">
    <location>
        <begin position="167"/>
        <end position="276"/>
    </location>
</feature>
<evidence type="ECO:0000313" key="3">
    <source>
        <dbReference type="Proteomes" id="UP000694845"/>
    </source>
</evidence>
<dbReference type="Gene3D" id="2.60.40.10">
    <property type="entry name" value="Immunoglobulins"/>
    <property type="match status" value="1"/>
</dbReference>
<keyword evidence="1" id="KW-0472">Membrane</keyword>
<keyword evidence="1" id="KW-1133">Transmembrane helix</keyword>
<feature type="transmembrane region" description="Helical" evidence="1">
    <location>
        <begin position="27"/>
        <end position="47"/>
    </location>
</feature>
<dbReference type="Proteomes" id="UP000694845">
    <property type="component" value="Unplaced"/>
</dbReference>
<dbReference type="Gene3D" id="2.120.10.30">
    <property type="entry name" value="TolB, C-terminal domain"/>
    <property type="match status" value="1"/>
</dbReference>
<evidence type="ECO:0000313" key="4">
    <source>
        <dbReference type="RefSeq" id="XP_022106359.1"/>
    </source>
</evidence>
<dbReference type="RefSeq" id="XP_022106359.1">
    <property type="nucleotide sequence ID" value="XM_022250667.1"/>
</dbReference>
<accession>A0A8B7ZLM0</accession>
<gene>
    <name evidence="4" type="primary">LOC110987695</name>
</gene>
<dbReference type="InterPro" id="IPR007110">
    <property type="entry name" value="Ig-like_dom"/>
</dbReference>
<dbReference type="PROSITE" id="PS50835">
    <property type="entry name" value="IG_LIKE"/>
    <property type="match status" value="2"/>
</dbReference>
<dbReference type="Pfam" id="PF07686">
    <property type="entry name" value="V-set"/>
    <property type="match status" value="1"/>
</dbReference>
<name>A0A8B7ZLM0_ACAPL</name>
<dbReference type="InterPro" id="IPR036179">
    <property type="entry name" value="Ig-like_dom_sf"/>
</dbReference>
<dbReference type="OrthoDB" id="10148914at2759"/>